<dbReference type="InterPro" id="IPR008715">
    <property type="entry name" value="SAM-MeTfrase_NodS-like"/>
</dbReference>
<gene>
    <name evidence="4" type="ORF">ACFQE5_03220</name>
</gene>
<evidence type="ECO:0000313" key="4">
    <source>
        <dbReference type="EMBL" id="MFC5993220.1"/>
    </source>
</evidence>
<name>A0ABW1IYG5_9PSEU</name>
<evidence type="ECO:0000256" key="3">
    <source>
        <dbReference type="ARBA" id="ARBA00022691"/>
    </source>
</evidence>
<dbReference type="GO" id="GO:0008168">
    <property type="term" value="F:methyltransferase activity"/>
    <property type="evidence" value="ECO:0007669"/>
    <property type="project" value="UniProtKB-KW"/>
</dbReference>
<dbReference type="InterPro" id="IPR029063">
    <property type="entry name" value="SAM-dependent_MTases_sf"/>
</dbReference>
<accession>A0ABW1IYG5</accession>
<keyword evidence="5" id="KW-1185">Reference proteome</keyword>
<dbReference type="PANTHER" id="PTHR43464">
    <property type="entry name" value="METHYLTRANSFERASE"/>
    <property type="match status" value="1"/>
</dbReference>
<sequence>MSISATAQLRRAARLAAGHALRFGTAPARWLARAVIRMHPGLEPRMADWAWLWQPGWGRRCHERLYRRPDPYGIAESAYEQDKYDLIMQTLDDTHYSRTLEVGCGEGQLTELLTKLTDELVAVDISAAAIERTRGRLEGDPRVVAQRRTLPLDMPPGTFDLIICSDVLYYWEPTTLRLGLGRLLDRLRPGGRILFLHYRGNFGQANCADAVHELAREFANGRGFGHPVSRTVHGVGPGGLGLRLDLLARA</sequence>
<proteinExistence type="predicted"/>
<evidence type="ECO:0000313" key="5">
    <source>
        <dbReference type="Proteomes" id="UP001596302"/>
    </source>
</evidence>
<dbReference type="Pfam" id="PF05401">
    <property type="entry name" value="NodS"/>
    <property type="match status" value="1"/>
</dbReference>
<dbReference type="RefSeq" id="WP_379582580.1">
    <property type="nucleotide sequence ID" value="NZ_JBHSQW010000009.1"/>
</dbReference>
<reference evidence="5" key="1">
    <citation type="journal article" date="2019" name="Int. J. Syst. Evol. Microbiol.">
        <title>The Global Catalogue of Microorganisms (GCM) 10K type strain sequencing project: providing services to taxonomists for standard genome sequencing and annotation.</title>
        <authorList>
            <consortium name="The Broad Institute Genomics Platform"/>
            <consortium name="The Broad Institute Genome Sequencing Center for Infectious Disease"/>
            <person name="Wu L."/>
            <person name="Ma J."/>
        </authorList>
    </citation>
    <scope>NUCLEOTIDE SEQUENCE [LARGE SCALE GENOMIC DNA]</scope>
    <source>
        <strain evidence="5">CCM 8391</strain>
    </source>
</reference>
<comment type="caution">
    <text evidence="4">The sequence shown here is derived from an EMBL/GenBank/DDBJ whole genome shotgun (WGS) entry which is preliminary data.</text>
</comment>
<dbReference type="Gene3D" id="3.40.50.150">
    <property type="entry name" value="Vaccinia Virus protein VP39"/>
    <property type="match status" value="1"/>
</dbReference>
<evidence type="ECO:0000256" key="1">
    <source>
        <dbReference type="ARBA" id="ARBA00022603"/>
    </source>
</evidence>
<dbReference type="CDD" id="cd02440">
    <property type="entry name" value="AdoMet_MTases"/>
    <property type="match status" value="1"/>
</dbReference>
<protein>
    <submittedName>
        <fullName evidence="4">Class I SAM-dependent DNA methyltransferase</fullName>
    </submittedName>
</protein>
<keyword evidence="1 4" id="KW-0489">Methyltransferase</keyword>
<dbReference type="GO" id="GO:0032259">
    <property type="term" value="P:methylation"/>
    <property type="evidence" value="ECO:0007669"/>
    <property type="project" value="UniProtKB-KW"/>
</dbReference>
<evidence type="ECO:0000256" key="2">
    <source>
        <dbReference type="ARBA" id="ARBA00022679"/>
    </source>
</evidence>
<keyword evidence="2" id="KW-0808">Transferase</keyword>
<dbReference type="EMBL" id="JBHSQW010000009">
    <property type="protein sequence ID" value="MFC5993220.1"/>
    <property type="molecule type" value="Genomic_DNA"/>
</dbReference>
<dbReference type="Proteomes" id="UP001596302">
    <property type="component" value="Unassembled WGS sequence"/>
</dbReference>
<organism evidence="4 5">
    <name type="scientific">Pseudonocardia hispaniensis</name>
    <dbReference type="NCBI Taxonomy" id="904933"/>
    <lineage>
        <taxon>Bacteria</taxon>
        <taxon>Bacillati</taxon>
        <taxon>Actinomycetota</taxon>
        <taxon>Actinomycetes</taxon>
        <taxon>Pseudonocardiales</taxon>
        <taxon>Pseudonocardiaceae</taxon>
        <taxon>Pseudonocardia</taxon>
    </lineage>
</organism>
<dbReference type="PANTHER" id="PTHR43464:SF19">
    <property type="entry name" value="UBIQUINONE BIOSYNTHESIS O-METHYLTRANSFERASE, MITOCHONDRIAL"/>
    <property type="match status" value="1"/>
</dbReference>
<dbReference type="SUPFAM" id="SSF53335">
    <property type="entry name" value="S-adenosyl-L-methionine-dependent methyltransferases"/>
    <property type="match status" value="1"/>
</dbReference>
<keyword evidence="3" id="KW-0949">S-adenosyl-L-methionine</keyword>